<keyword evidence="3 5" id="KW-1133">Transmembrane helix</keyword>
<organism evidence="7 8">
    <name type="scientific">Talaromyces islandicus</name>
    <name type="common">Penicillium islandicum</name>
    <dbReference type="NCBI Taxonomy" id="28573"/>
    <lineage>
        <taxon>Eukaryota</taxon>
        <taxon>Fungi</taxon>
        <taxon>Dikarya</taxon>
        <taxon>Ascomycota</taxon>
        <taxon>Pezizomycotina</taxon>
        <taxon>Eurotiomycetes</taxon>
        <taxon>Eurotiomycetidae</taxon>
        <taxon>Eurotiales</taxon>
        <taxon>Trichocomaceae</taxon>
        <taxon>Talaromyces</taxon>
        <taxon>Talaromyces sect. Islandici</taxon>
    </lineage>
</organism>
<dbReference type="InterPro" id="IPR036259">
    <property type="entry name" value="MFS_trans_sf"/>
</dbReference>
<feature type="domain" description="Major facilitator superfamily (MFS) profile" evidence="6">
    <location>
        <begin position="41"/>
        <end position="528"/>
    </location>
</feature>
<dbReference type="OrthoDB" id="10021397at2759"/>
<dbReference type="Gene3D" id="1.20.1250.20">
    <property type="entry name" value="MFS general substrate transporter like domains"/>
    <property type="match status" value="1"/>
</dbReference>
<dbReference type="GO" id="GO:0005886">
    <property type="term" value="C:plasma membrane"/>
    <property type="evidence" value="ECO:0007669"/>
    <property type="project" value="TreeGrafter"/>
</dbReference>
<feature type="transmembrane region" description="Helical" evidence="5">
    <location>
        <begin position="137"/>
        <end position="157"/>
    </location>
</feature>
<evidence type="ECO:0000313" key="8">
    <source>
        <dbReference type="Proteomes" id="UP000054383"/>
    </source>
</evidence>
<evidence type="ECO:0000313" key="7">
    <source>
        <dbReference type="EMBL" id="CRG90968.1"/>
    </source>
</evidence>
<dbReference type="GO" id="GO:0022857">
    <property type="term" value="F:transmembrane transporter activity"/>
    <property type="evidence" value="ECO:0007669"/>
    <property type="project" value="InterPro"/>
</dbReference>
<feature type="transmembrane region" description="Helical" evidence="5">
    <location>
        <begin position="236"/>
        <end position="255"/>
    </location>
</feature>
<keyword evidence="8" id="KW-1185">Reference proteome</keyword>
<dbReference type="OMA" id="FMWFGSA"/>
<keyword evidence="2 5" id="KW-0812">Transmembrane</keyword>
<keyword evidence="4 5" id="KW-0472">Membrane</keyword>
<dbReference type="InterPro" id="IPR001958">
    <property type="entry name" value="Tet-R_TetA/multi-R_MdtG-like"/>
</dbReference>
<dbReference type="SUPFAM" id="SSF103473">
    <property type="entry name" value="MFS general substrate transporter"/>
    <property type="match status" value="1"/>
</dbReference>
<evidence type="ECO:0000256" key="3">
    <source>
        <dbReference type="ARBA" id="ARBA00022989"/>
    </source>
</evidence>
<gene>
    <name evidence="7" type="ORF">PISL3812_08016</name>
</gene>
<evidence type="ECO:0000256" key="5">
    <source>
        <dbReference type="SAM" id="Phobius"/>
    </source>
</evidence>
<feature type="transmembrane region" description="Helical" evidence="5">
    <location>
        <begin position="106"/>
        <end position="125"/>
    </location>
</feature>
<name>A0A0U1M5Q7_TALIS</name>
<feature type="transmembrane region" description="Helical" evidence="5">
    <location>
        <begin position="499"/>
        <end position="524"/>
    </location>
</feature>
<protein>
    <submittedName>
        <fullName evidence="7">Putative HC-toxin efflux carrier TOXA</fullName>
    </submittedName>
</protein>
<sequence length="544" mass="57867">MDTEQSVTEAPQEKPLQNVDTVTTVDPPEAALLHGRALILVTFALLASVFMVALDNAIISTAIPRITSEFNSLDDVGWYGSAYLLTQMSLQPTFGKIYTLFDIKRVFLTALLIFEVGSVVCAAAPNSNLFITGRAVAGLGAAGIFCGGLTILGLAVVEKKRPLFMGFIGGIYGISSVLGPTLGGLFTDTPKLTWRFCFWINLPFGGIAVAIIIFLYKPASAGLDPSMKIWQKVLKLGIWSATILTGTITCLLLGVSWGGTKYPWADSRVWGCLLGAGLLLAVFVLIQFRNGDESLIPTRVISQRSIAISCVFTCLLQIAMMAQAYYLPFFFQAAQGTTAKVSGVQILPSGITIAIATLFGGTLITIMGYYVPFMWAGAAIFTVGCYLLHTLVRSSTIKAWFGYQVIVGIGYGFAVQIPYLAVQVVIVSLDRPLANALVSLFQALGGALGLSIAENVFQTSLIERLDKIQNINVTSIIASGGTGLETIVSPSQLGPVRNAFSGAVANAFLVSVGAAGAAFVTSLAMEWRRIGAKKDTPEMTDNSA</sequence>
<evidence type="ECO:0000256" key="2">
    <source>
        <dbReference type="ARBA" id="ARBA00022692"/>
    </source>
</evidence>
<evidence type="ECO:0000256" key="1">
    <source>
        <dbReference type="ARBA" id="ARBA00004141"/>
    </source>
</evidence>
<dbReference type="Pfam" id="PF07690">
    <property type="entry name" value="MFS_1"/>
    <property type="match status" value="1"/>
</dbReference>
<evidence type="ECO:0000259" key="6">
    <source>
        <dbReference type="PROSITE" id="PS50850"/>
    </source>
</evidence>
<feature type="transmembrane region" description="Helical" evidence="5">
    <location>
        <begin position="373"/>
        <end position="389"/>
    </location>
</feature>
<dbReference type="CDD" id="cd17502">
    <property type="entry name" value="MFS_Azr1_MDR_like"/>
    <property type="match status" value="1"/>
</dbReference>
<feature type="transmembrane region" description="Helical" evidence="5">
    <location>
        <begin position="401"/>
        <end position="421"/>
    </location>
</feature>
<proteinExistence type="predicted"/>
<dbReference type="PANTHER" id="PTHR23501">
    <property type="entry name" value="MAJOR FACILITATOR SUPERFAMILY"/>
    <property type="match status" value="1"/>
</dbReference>
<feature type="transmembrane region" description="Helical" evidence="5">
    <location>
        <begin position="164"/>
        <end position="186"/>
    </location>
</feature>
<dbReference type="InterPro" id="IPR020846">
    <property type="entry name" value="MFS_dom"/>
</dbReference>
<feature type="transmembrane region" description="Helical" evidence="5">
    <location>
        <begin position="433"/>
        <end position="453"/>
    </location>
</feature>
<comment type="subcellular location">
    <subcellularLocation>
        <location evidence="1">Membrane</location>
        <topology evidence="1">Multi-pass membrane protein</topology>
    </subcellularLocation>
</comment>
<dbReference type="AlphaFoldDB" id="A0A0U1M5Q7"/>
<dbReference type="Proteomes" id="UP000054383">
    <property type="component" value="Unassembled WGS sequence"/>
</dbReference>
<dbReference type="PROSITE" id="PS50850">
    <property type="entry name" value="MFS"/>
    <property type="match status" value="1"/>
</dbReference>
<feature type="transmembrane region" description="Helical" evidence="5">
    <location>
        <begin position="267"/>
        <end position="286"/>
    </location>
</feature>
<feature type="transmembrane region" description="Helical" evidence="5">
    <location>
        <begin position="306"/>
        <end position="326"/>
    </location>
</feature>
<accession>A0A0U1M5Q7</accession>
<dbReference type="InterPro" id="IPR011701">
    <property type="entry name" value="MFS"/>
</dbReference>
<feature type="transmembrane region" description="Helical" evidence="5">
    <location>
        <begin position="346"/>
        <end position="366"/>
    </location>
</feature>
<feature type="transmembrane region" description="Helical" evidence="5">
    <location>
        <begin position="37"/>
        <end position="59"/>
    </location>
</feature>
<dbReference type="Gene3D" id="1.20.1720.10">
    <property type="entry name" value="Multidrug resistance protein D"/>
    <property type="match status" value="1"/>
</dbReference>
<feature type="transmembrane region" description="Helical" evidence="5">
    <location>
        <begin position="192"/>
        <end position="216"/>
    </location>
</feature>
<dbReference type="PRINTS" id="PR01035">
    <property type="entry name" value="TCRTETA"/>
</dbReference>
<dbReference type="PANTHER" id="PTHR23501:SF198">
    <property type="entry name" value="AZOLE RESISTANCE PROTEIN 1-RELATED"/>
    <property type="match status" value="1"/>
</dbReference>
<reference evidence="7 8" key="1">
    <citation type="submission" date="2015-04" db="EMBL/GenBank/DDBJ databases">
        <authorList>
            <person name="Syromyatnikov M.Y."/>
            <person name="Popov V.N."/>
        </authorList>
    </citation>
    <scope>NUCLEOTIDE SEQUENCE [LARGE SCALE GENOMIC DNA]</scope>
    <source>
        <strain evidence="7">WF-38-12</strain>
    </source>
</reference>
<dbReference type="EMBL" id="CVMT01000008">
    <property type="protein sequence ID" value="CRG90968.1"/>
    <property type="molecule type" value="Genomic_DNA"/>
</dbReference>
<evidence type="ECO:0000256" key="4">
    <source>
        <dbReference type="ARBA" id="ARBA00023136"/>
    </source>
</evidence>